<evidence type="ECO:0000256" key="38">
    <source>
        <dbReference type="ARBA" id="ARBA00058068"/>
    </source>
</evidence>
<evidence type="ECO:0000256" key="37">
    <source>
        <dbReference type="ARBA" id="ARBA00049480"/>
    </source>
</evidence>
<comment type="catalytic activity">
    <reaction evidence="18">
        <text>N(omega),N(omega)-dimethyl-L-arginine + pyruvate = 5-(3,3-dimethylguanidino)-2-oxopentanoate + L-alanine</text>
        <dbReference type="Rhea" id="RHEA:77303"/>
        <dbReference type="ChEBI" id="CHEBI:15361"/>
        <dbReference type="ChEBI" id="CHEBI:57972"/>
        <dbReference type="ChEBI" id="CHEBI:58326"/>
        <dbReference type="ChEBI" id="CHEBI:197301"/>
    </reaction>
</comment>
<comment type="catalytic activity">
    <reaction evidence="32">
        <text>L-ornithine + glyoxylate = 5-amino-2-oxopentanoate + glycine</text>
        <dbReference type="Rhea" id="RHEA:77331"/>
        <dbReference type="ChEBI" id="CHEBI:36655"/>
        <dbReference type="ChEBI" id="CHEBI:46911"/>
        <dbReference type="ChEBI" id="CHEBI:57305"/>
        <dbReference type="ChEBI" id="CHEBI:58802"/>
    </reaction>
</comment>
<evidence type="ECO:0000256" key="17">
    <source>
        <dbReference type="ARBA" id="ARBA00042669"/>
    </source>
</evidence>
<comment type="catalytic activity">
    <reaction evidence="24">
        <text>L-ornithine + pyruvate = 5-amino-2-oxopentanoate + L-alanine</text>
        <dbReference type="Rhea" id="RHEA:77327"/>
        <dbReference type="ChEBI" id="CHEBI:15361"/>
        <dbReference type="ChEBI" id="CHEBI:46911"/>
        <dbReference type="ChEBI" id="CHEBI:57972"/>
        <dbReference type="ChEBI" id="CHEBI:58802"/>
    </reaction>
</comment>
<evidence type="ECO:0000256" key="31">
    <source>
        <dbReference type="ARBA" id="ARBA00047892"/>
    </source>
</evidence>
<evidence type="ECO:0000313" key="41">
    <source>
        <dbReference type="Proteomes" id="UP001558652"/>
    </source>
</evidence>
<evidence type="ECO:0000256" key="23">
    <source>
        <dbReference type="ARBA" id="ARBA00043758"/>
    </source>
</evidence>
<evidence type="ECO:0000256" key="36">
    <source>
        <dbReference type="ARBA" id="ARBA00048916"/>
    </source>
</evidence>
<dbReference type="FunFam" id="3.40.640.10:FF:000055">
    <property type="entry name" value="Alanine--glyoxylate aminotransferase 2, mitochondrial"/>
    <property type="match status" value="1"/>
</dbReference>
<evidence type="ECO:0000256" key="9">
    <source>
        <dbReference type="ARBA" id="ARBA00022946"/>
    </source>
</evidence>
<comment type="similarity">
    <text evidence="3 39">Belongs to the class-III pyridoxal-phosphate-dependent aminotransferase family.</text>
</comment>
<dbReference type="CDD" id="cd00610">
    <property type="entry name" value="OAT_like"/>
    <property type="match status" value="1"/>
</dbReference>
<evidence type="ECO:0000256" key="5">
    <source>
        <dbReference type="ARBA" id="ARBA00013049"/>
    </source>
</evidence>
<evidence type="ECO:0000256" key="6">
    <source>
        <dbReference type="ARBA" id="ARBA00022576"/>
    </source>
</evidence>
<organism evidence="40 41">
    <name type="scientific">Ranatra chinensis</name>
    <dbReference type="NCBI Taxonomy" id="642074"/>
    <lineage>
        <taxon>Eukaryota</taxon>
        <taxon>Metazoa</taxon>
        <taxon>Ecdysozoa</taxon>
        <taxon>Arthropoda</taxon>
        <taxon>Hexapoda</taxon>
        <taxon>Insecta</taxon>
        <taxon>Pterygota</taxon>
        <taxon>Neoptera</taxon>
        <taxon>Paraneoptera</taxon>
        <taxon>Hemiptera</taxon>
        <taxon>Heteroptera</taxon>
        <taxon>Panheteroptera</taxon>
        <taxon>Nepomorpha</taxon>
        <taxon>Nepidae</taxon>
        <taxon>Ranatrinae</taxon>
        <taxon>Ranatra</taxon>
    </lineage>
</organism>
<keyword evidence="8 39" id="KW-0663">Pyridoxal phosphate</keyword>
<comment type="catalytic activity">
    <reaction evidence="25">
        <text>N(omega),N('omega)-dimethyl-L-arginine + pyruvate = 5-(3,3'-dimethylguanidino)-2-oxopentanoate + L-alanine</text>
        <dbReference type="Rhea" id="RHEA:77307"/>
        <dbReference type="ChEBI" id="CHEBI:15361"/>
        <dbReference type="ChEBI" id="CHEBI:57972"/>
        <dbReference type="ChEBI" id="CHEBI:197308"/>
        <dbReference type="ChEBI" id="CHEBI:197310"/>
    </reaction>
</comment>
<gene>
    <name evidence="40" type="ORF">AAG570_013940</name>
</gene>
<evidence type="ECO:0000256" key="27">
    <source>
        <dbReference type="ARBA" id="ARBA00043826"/>
    </source>
</evidence>
<evidence type="ECO:0000256" key="30">
    <source>
        <dbReference type="ARBA" id="ARBA00044258"/>
    </source>
</evidence>
<evidence type="ECO:0000256" key="1">
    <source>
        <dbReference type="ARBA" id="ARBA00001933"/>
    </source>
</evidence>
<keyword evidence="10" id="KW-0496">Mitochondrion</keyword>
<dbReference type="GO" id="GO:0008453">
    <property type="term" value="F:alanine-glyoxylate transaminase activity"/>
    <property type="evidence" value="ECO:0007669"/>
    <property type="project" value="UniProtKB-EC"/>
</dbReference>
<reference evidence="40 41" key="1">
    <citation type="submission" date="2024-07" db="EMBL/GenBank/DDBJ databases">
        <title>Chromosome-level genome assembly of the water stick insect Ranatra chinensis (Heteroptera: Nepidae).</title>
        <authorList>
            <person name="Liu X."/>
        </authorList>
    </citation>
    <scope>NUCLEOTIDE SEQUENCE [LARGE SCALE GENOMIC DNA]</scope>
    <source>
        <strain evidence="40">Cailab_2021Rc</strain>
        <tissue evidence="40">Muscle</tissue>
    </source>
</reference>
<comment type="catalytic activity">
    <reaction evidence="21">
        <text>N(omega),N(omega)-dimethyl-L-arginine + oxaloacetate = 5-(3,3-dimethylguanidino)-2-oxopentanoate + L-aspartate</text>
        <dbReference type="Rhea" id="RHEA:77343"/>
        <dbReference type="ChEBI" id="CHEBI:16452"/>
        <dbReference type="ChEBI" id="CHEBI:29991"/>
        <dbReference type="ChEBI" id="CHEBI:58326"/>
        <dbReference type="ChEBI" id="CHEBI:197301"/>
    </reaction>
</comment>
<evidence type="ECO:0000256" key="13">
    <source>
        <dbReference type="ARBA" id="ARBA00039862"/>
    </source>
</evidence>
<comment type="catalytic activity">
    <reaction evidence="19">
        <text>(2S)-2-aminobutanoate + glyoxylate = 2-oxobutanoate + glycine</text>
        <dbReference type="Rhea" id="RHEA:77339"/>
        <dbReference type="ChEBI" id="CHEBI:16763"/>
        <dbReference type="ChEBI" id="CHEBI:36655"/>
        <dbReference type="ChEBI" id="CHEBI:57305"/>
        <dbReference type="ChEBI" id="CHEBI:74359"/>
    </reaction>
</comment>
<evidence type="ECO:0000256" key="29">
    <source>
        <dbReference type="ARBA" id="ARBA00044257"/>
    </source>
</evidence>
<dbReference type="EC" id="2.6.1.40" evidence="12"/>
<comment type="catalytic activity">
    <reaction evidence="26">
        <text>3-oxopropanoate + L-alanine = beta-alanine + pyruvate</text>
        <dbReference type="Rhea" id="RHEA:14077"/>
        <dbReference type="ChEBI" id="CHEBI:15361"/>
        <dbReference type="ChEBI" id="CHEBI:33190"/>
        <dbReference type="ChEBI" id="CHEBI:57966"/>
        <dbReference type="ChEBI" id="CHEBI:57972"/>
        <dbReference type="EC" id="2.6.1.18"/>
    </reaction>
    <physiologicalReaction direction="right-to-left" evidence="26">
        <dbReference type="Rhea" id="RHEA:14079"/>
    </physiologicalReaction>
</comment>
<keyword evidence="7" id="KW-0808">Transferase</keyword>
<comment type="catalytic activity">
    <reaction evidence="23">
        <text>N(omega)-methyl-L-arginine + pyruvate = 5-(3-methylguanidino)-2-oxopentanoate + L-alanine</text>
        <dbReference type="Rhea" id="RHEA:77319"/>
        <dbReference type="ChEBI" id="CHEBI:15361"/>
        <dbReference type="ChEBI" id="CHEBI:57972"/>
        <dbReference type="ChEBI" id="CHEBI:114953"/>
        <dbReference type="ChEBI" id="CHEBI:197314"/>
    </reaction>
</comment>
<evidence type="ECO:0000256" key="22">
    <source>
        <dbReference type="ARBA" id="ARBA00043751"/>
    </source>
</evidence>
<comment type="catalytic activity">
    <reaction evidence="20">
        <text>(R)-3-amino-2-methylpropanoate + pyruvate = 2-methyl-3-oxopropanoate + L-alanine</text>
        <dbReference type="Rhea" id="RHEA:18393"/>
        <dbReference type="ChEBI" id="CHEBI:15361"/>
        <dbReference type="ChEBI" id="CHEBI:57700"/>
        <dbReference type="ChEBI" id="CHEBI:57731"/>
        <dbReference type="ChEBI" id="CHEBI:57972"/>
        <dbReference type="EC" id="2.6.1.40"/>
    </reaction>
    <physiologicalReaction direction="left-to-right" evidence="20">
        <dbReference type="Rhea" id="RHEA:18394"/>
    </physiologicalReaction>
</comment>
<evidence type="ECO:0000256" key="34">
    <source>
        <dbReference type="ARBA" id="ARBA00048560"/>
    </source>
</evidence>
<dbReference type="Pfam" id="PF00202">
    <property type="entry name" value="Aminotran_3"/>
    <property type="match status" value="1"/>
</dbReference>
<keyword evidence="6" id="KW-0032">Aminotransferase</keyword>
<evidence type="ECO:0000256" key="10">
    <source>
        <dbReference type="ARBA" id="ARBA00023128"/>
    </source>
</evidence>
<evidence type="ECO:0000256" key="15">
    <source>
        <dbReference type="ARBA" id="ARBA00041845"/>
    </source>
</evidence>
<evidence type="ECO:0000256" key="28">
    <source>
        <dbReference type="ARBA" id="ARBA00044055"/>
    </source>
</evidence>
<comment type="caution">
    <text evidence="40">The sequence shown here is derived from an EMBL/GenBank/DDBJ whole genome shotgun (WGS) entry which is preliminary data.</text>
</comment>
<dbReference type="InterPro" id="IPR015422">
    <property type="entry name" value="PyrdxlP-dep_Trfase_small"/>
</dbReference>
<dbReference type="EC" id="2.6.1.18" evidence="28"/>
<dbReference type="InterPro" id="IPR049704">
    <property type="entry name" value="Aminotrans_3_PPA_site"/>
</dbReference>
<evidence type="ECO:0000313" key="40">
    <source>
        <dbReference type="EMBL" id="KAL1129413.1"/>
    </source>
</evidence>
<dbReference type="GO" id="GO:0047305">
    <property type="term" value="F:(R)-3-amino-2-methylpropionate-pyruvate transaminase activity"/>
    <property type="evidence" value="ECO:0007669"/>
    <property type="project" value="UniProtKB-EC"/>
</dbReference>
<evidence type="ECO:0000256" key="24">
    <source>
        <dbReference type="ARBA" id="ARBA00043777"/>
    </source>
</evidence>
<protein>
    <recommendedName>
        <fullName evidence="13">Alanine--glyoxylate aminotransferase 2, mitochondrial</fullName>
        <ecNumber evidence="28">2.6.1.18</ecNumber>
        <ecNumber evidence="12">2.6.1.40</ecNumber>
        <ecNumber evidence="5">2.6.1.44</ecNumber>
    </recommendedName>
    <alternativeName>
        <fullName evidence="14">(R)-3-amino-2-methylpropionate--pyruvate transaminase</fullName>
    </alternativeName>
    <alternativeName>
        <fullName evidence="16">Beta-ALAAT II</fullName>
    </alternativeName>
    <alternativeName>
        <fullName evidence="17">Beta-alanine-pyruvate aminotransferase</fullName>
    </alternativeName>
    <alternativeName>
        <fullName evidence="30">D-3-aminoisobutyrate-pyruvate aminotransferase</fullName>
    </alternativeName>
    <alternativeName>
        <fullName evidence="15">D-AIBAT</fullName>
    </alternativeName>
    <alternativeName>
        <fullName evidence="29">D-beta-aminoisobutyrate-pyruvate aminotransferase</fullName>
    </alternativeName>
</protein>
<comment type="function">
    <text evidence="38">Multifunctional aminotransferase with a broad substrate specificity. Catalyzes the conversion of glyoxylate to glycine using alanine as the amino donor. Catalyzes metabolism of not L- but the D-isomer of D-beta-aminoisobutyric acid to generate 2-methyl-3-oxopropanoate and alanine. Catalyzes the transfer of the amino group from beta-alanine to pyruvate to yield L-alanine and 3-oxopropanoate. Can metabolize NG-monomethyl-L-arginine (NMMA), asymmetric NG,NG-dimethyl-L-arginine (ADMA) and symmetric NG,N'G-dimethyl-L-arginine (SDMA). ADMA is a potent inhibitor of nitric-oxide (NO) synthase, and this activity provides mechanism through which the kidney regulates blood pressure.</text>
</comment>
<comment type="catalytic activity">
    <reaction evidence="27">
        <text>2-oxopentanoate + N(omega),N(omega)-dimethyl-L-arginine = 5-(3,3-dimethylguanidino)-2-oxopentanoate + L-2-aminopentanoate</text>
        <dbReference type="Rhea" id="RHEA:77359"/>
        <dbReference type="ChEBI" id="CHEBI:28644"/>
        <dbReference type="ChEBI" id="CHEBI:58326"/>
        <dbReference type="ChEBI" id="CHEBI:58441"/>
        <dbReference type="ChEBI" id="CHEBI:197301"/>
    </reaction>
</comment>
<dbReference type="EC" id="2.6.1.44" evidence="5"/>
<comment type="catalytic activity">
    <reaction evidence="33">
        <text>2-oxohexanoate + N(omega),N(omega)-dimethyl-L-arginine = L-2-aminohexanoate + 5-(3,3-dimethylguanidino)-2-oxopentanoate</text>
        <dbReference type="Rhea" id="RHEA:77363"/>
        <dbReference type="ChEBI" id="CHEBI:35177"/>
        <dbReference type="ChEBI" id="CHEBI:58326"/>
        <dbReference type="ChEBI" id="CHEBI:58455"/>
        <dbReference type="ChEBI" id="CHEBI:197301"/>
    </reaction>
</comment>
<keyword evidence="9" id="KW-0809">Transit peptide</keyword>
<evidence type="ECO:0000256" key="11">
    <source>
        <dbReference type="ARBA" id="ARBA00033660"/>
    </source>
</evidence>
<evidence type="ECO:0000256" key="19">
    <source>
        <dbReference type="ARBA" id="ARBA00043679"/>
    </source>
</evidence>
<evidence type="ECO:0000256" key="8">
    <source>
        <dbReference type="ARBA" id="ARBA00022898"/>
    </source>
</evidence>
<dbReference type="InterPro" id="IPR015424">
    <property type="entry name" value="PyrdxlP-dep_Trfase"/>
</dbReference>
<evidence type="ECO:0000256" key="18">
    <source>
        <dbReference type="ARBA" id="ARBA00043669"/>
    </source>
</evidence>
<sequence length="458" mass="50379">MQIKAEHIVPCIQPYYKTPLLVHEGHMQWLFDHTGRRFLDMFSGIVTISVGHCHPKVNAAAMEQMKSLWHTTNIYMHPKMYEYAEKLTDKLPGDLKVVYIVNSGSEANDLAMLLSRVYTKNFDIISFRNAYHGASPYSMGVTALSKWKYHVPSNMGVHHAMNPDVYKGIWGGSKCRDSPVQADRTCSCAGECSASRHYYKQLQEVFKYSLPRGHVAALIAESIQGIGGVVQFPKGFLKMAYELVRTNGGLCVADEVQTGFGRTGDHFWGFEMHGVVPDIVTMAKGIGNGFPLAAVVTTPKIAAALGTALHFNTFGGNPVACAVGLATLQAIEEEKLQANSKKVGTHLLMELEKLREEFPCVGDVRGKGLMIGVELVADKESKEPLAAKQFADVWEDCKDMGVLIGRGGTHGNVSIPISNTLLTNRASICPEMLPVRYSGCLFQHQAQESILVCFLHTD</sequence>
<comment type="catalytic activity">
    <reaction evidence="11">
        <text>glyoxylate + L-alanine = glycine + pyruvate</text>
        <dbReference type="Rhea" id="RHEA:24248"/>
        <dbReference type="ChEBI" id="CHEBI:15361"/>
        <dbReference type="ChEBI" id="CHEBI:36655"/>
        <dbReference type="ChEBI" id="CHEBI:57305"/>
        <dbReference type="ChEBI" id="CHEBI:57972"/>
        <dbReference type="EC" id="2.6.1.44"/>
    </reaction>
    <physiologicalReaction direction="left-to-right" evidence="11">
        <dbReference type="Rhea" id="RHEA:24249"/>
    </physiologicalReaction>
</comment>
<comment type="catalytic activity">
    <reaction evidence="31">
        <text>N(omega),N(omega)-dimethyl-L-arginine + glyoxylate = 5-(3,3-dimethylguanidino)-2-oxopentanoate + glycine</text>
        <dbReference type="Rhea" id="RHEA:77311"/>
        <dbReference type="ChEBI" id="CHEBI:36655"/>
        <dbReference type="ChEBI" id="CHEBI:57305"/>
        <dbReference type="ChEBI" id="CHEBI:58326"/>
        <dbReference type="ChEBI" id="CHEBI:197301"/>
    </reaction>
</comment>
<comment type="catalytic activity">
    <reaction evidence="22">
        <text>2-oxobutanoate + L-alanine = (2S)-2-aminobutanoate + pyruvate</text>
        <dbReference type="Rhea" id="RHEA:77355"/>
        <dbReference type="ChEBI" id="CHEBI:15361"/>
        <dbReference type="ChEBI" id="CHEBI:16763"/>
        <dbReference type="ChEBI" id="CHEBI:57972"/>
        <dbReference type="ChEBI" id="CHEBI:74359"/>
        <dbReference type="EC" id="2.6.1.44"/>
    </reaction>
</comment>
<proteinExistence type="inferred from homology"/>
<evidence type="ECO:0000256" key="2">
    <source>
        <dbReference type="ARBA" id="ARBA00004173"/>
    </source>
</evidence>
<dbReference type="Gene3D" id="3.40.640.10">
    <property type="entry name" value="Type I PLP-dependent aspartate aminotransferase-like (Major domain)"/>
    <property type="match status" value="1"/>
</dbReference>
<name>A0ABD0YZX7_9HEMI</name>
<dbReference type="EMBL" id="JBFDAA010000009">
    <property type="protein sequence ID" value="KAL1129413.1"/>
    <property type="molecule type" value="Genomic_DNA"/>
</dbReference>
<comment type="catalytic activity">
    <reaction evidence="34">
        <text>N(omega),N(omega)-dimethyl-L-arginine + 2-oxobutanoate = 5-(3,3-dimethylguanidino)-2-oxopentanoate + (2S)-2-aminobutanoate</text>
        <dbReference type="Rhea" id="RHEA:77351"/>
        <dbReference type="ChEBI" id="CHEBI:16763"/>
        <dbReference type="ChEBI" id="CHEBI:58326"/>
        <dbReference type="ChEBI" id="CHEBI:74359"/>
        <dbReference type="ChEBI" id="CHEBI:197301"/>
    </reaction>
</comment>
<evidence type="ECO:0000256" key="33">
    <source>
        <dbReference type="ARBA" id="ARBA00048500"/>
    </source>
</evidence>
<evidence type="ECO:0000256" key="14">
    <source>
        <dbReference type="ARBA" id="ARBA00041662"/>
    </source>
</evidence>
<accession>A0ABD0YZX7</accession>
<dbReference type="GO" id="GO:0005739">
    <property type="term" value="C:mitochondrion"/>
    <property type="evidence" value="ECO:0007669"/>
    <property type="project" value="UniProtKB-SubCell"/>
</dbReference>
<dbReference type="PANTHER" id="PTHR45688">
    <property type="match status" value="1"/>
</dbReference>
<evidence type="ECO:0000256" key="20">
    <source>
        <dbReference type="ARBA" id="ARBA00043726"/>
    </source>
</evidence>
<dbReference type="GO" id="GO:0016223">
    <property type="term" value="F:beta-alanine:pyruvate transaminase activity"/>
    <property type="evidence" value="ECO:0007669"/>
    <property type="project" value="UniProtKB-EC"/>
</dbReference>
<evidence type="ECO:0000256" key="7">
    <source>
        <dbReference type="ARBA" id="ARBA00022679"/>
    </source>
</evidence>
<dbReference type="SUPFAM" id="SSF53383">
    <property type="entry name" value="PLP-dependent transferases"/>
    <property type="match status" value="1"/>
</dbReference>
<dbReference type="InterPro" id="IPR005814">
    <property type="entry name" value="Aminotrans_3"/>
</dbReference>
<evidence type="ECO:0000256" key="16">
    <source>
        <dbReference type="ARBA" id="ARBA00042611"/>
    </source>
</evidence>
<dbReference type="Gene3D" id="3.90.1150.10">
    <property type="entry name" value="Aspartate Aminotransferase, domain 1"/>
    <property type="match status" value="1"/>
</dbReference>
<evidence type="ECO:0000256" key="3">
    <source>
        <dbReference type="ARBA" id="ARBA00008954"/>
    </source>
</evidence>
<dbReference type="PROSITE" id="PS00600">
    <property type="entry name" value="AA_TRANSFER_CLASS_3"/>
    <property type="match status" value="1"/>
</dbReference>
<dbReference type="PANTHER" id="PTHR45688:SF3">
    <property type="entry name" value="ALANINE--GLYOXYLATE AMINOTRANSFERASE 2, MITOCHONDRIAL"/>
    <property type="match status" value="1"/>
</dbReference>
<comment type="catalytic activity">
    <reaction evidence="37">
        <text>N(omega),N('omega)-dimethyl-L-arginine + glyoxylate = 5-(3,3'-dimethylguanidino)-2-oxopentanoate + glycine</text>
        <dbReference type="Rhea" id="RHEA:77315"/>
        <dbReference type="ChEBI" id="CHEBI:36655"/>
        <dbReference type="ChEBI" id="CHEBI:57305"/>
        <dbReference type="ChEBI" id="CHEBI:197308"/>
        <dbReference type="ChEBI" id="CHEBI:197310"/>
    </reaction>
</comment>
<evidence type="ECO:0000256" key="25">
    <source>
        <dbReference type="ARBA" id="ARBA00043798"/>
    </source>
</evidence>
<dbReference type="AlphaFoldDB" id="A0ABD0YZX7"/>
<comment type="cofactor">
    <cofactor evidence="1">
        <name>pyridoxal 5'-phosphate</name>
        <dbReference type="ChEBI" id="CHEBI:597326"/>
    </cofactor>
</comment>
<evidence type="ECO:0000256" key="4">
    <source>
        <dbReference type="ARBA" id="ARBA00011881"/>
    </source>
</evidence>
<comment type="subunit">
    <text evidence="4">Homotetramer.</text>
</comment>
<comment type="catalytic activity">
    <reaction evidence="36">
        <text>oxaloacetate + L-alanine = L-aspartate + pyruvate</text>
        <dbReference type="Rhea" id="RHEA:77347"/>
        <dbReference type="ChEBI" id="CHEBI:15361"/>
        <dbReference type="ChEBI" id="CHEBI:16452"/>
        <dbReference type="ChEBI" id="CHEBI:29991"/>
        <dbReference type="ChEBI" id="CHEBI:57972"/>
    </reaction>
</comment>
<dbReference type="Proteomes" id="UP001558652">
    <property type="component" value="Unassembled WGS sequence"/>
</dbReference>
<dbReference type="InterPro" id="IPR015421">
    <property type="entry name" value="PyrdxlP-dep_Trfase_major"/>
</dbReference>
<evidence type="ECO:0000256" key="21">
    <source>
        <dbReference type="ARBA" id="ARBA00043749"/>
    </source>
</evidence>
<evidence type="ECO:0000256" key="12">
    <source>
        <dbReference type="ARBA" id="ARBA00039130"/>
    </source>
</evidence>
<evidence type="ECO:0000256" key="32">
    <source>
        <dbReference type="ARBA" id="ARBA00048264"/>
    </source>
</evidence>
<evidence type="ECO:0000256" key="39">
    <source>
        <dbReference type="RuleBase" id="RU003560"/>
    </source>
</evidence>
<evidence type="ECO:0000256" key="26">
    <source>
        <dbReference type="ARBA" id="ARBA00043825"/>
    </source>
</evidence>
<keyword evidence="41" id="KW-1185">Reference proteome</keyword>
<evidence type="ECO:0000256" key="35">
    <source>
        <dbReference type="ARBA" id="ARBA00048760"/>
    </source>
</evidence>
<comment type="subcellular location">
    <subcellularLocation>
        <location evidence="2">Mitochondrion</location>
    </subcellularLocation>
</comment>
<comment type="catalytic activity">
    <reaction evidence="35">
        <text>N(omega)-methyl-L-arginine + glyoxylate = 5-(3-methylguanidino)-2-oxopentanoate + glycine</text>
        <dbReference type="Rhea" id="RHEA:77323"/>
        <dbReference type="ChEBI" id="CHEBI:36655"/>
        <dbReference type="ChEBI" id="CHEBI:57305"/>
        <dbReference type="ChEBI" id="CHEBI:114953"/>
        <dbReference type="ChEBI" id="CHEBI:197314"/>
    </reaction>
</comment>